<dbReference type="EMBL" id="JACXVP010000003">
    <property type="protein sequence ID" value="KAG5616377.1"/>
    <property type="molecule type" value="Genomic_DNA"/>
</dbReference>
<reference evidence="1 2" key="1">
    <citation type="submission" date="2020-09" db="EMBL/GenBank/DDBJ databases">
        <title>De no assembly of potato wild relative species, Solanum commersonii.</title>
        <authorList>
            <person name="Cho K."/>
        </authorList>
    </citation>
    <scope>NUCLEOTIDE SEQUENCE [LARGE SCALE GENOMIC DNA]</scope>
    <source>
        <strain evidence="1">LZ3.2</strain>
        <tissue evidence="1">Leaf</tissue>
    </source>
</reference>
<evidence type="ECO:0000313" key="1">
    <source>
        <dbReference type="EMBL" id="KAG5616377.1"/>
    </source>
</evidence>
<proteinExistence type="predicted"/>
<keyword evidence="2" id="KW-1185">Reference proteome</keyword>
<protein>
    <submittedName>
        <fullName evidence="1">Uncharacterized protein</fullName>
    </submittedName>
</protein>
<dbReference type="OrthoDB" id="1098850at2759"/>
<accession>A0A9J5ZVT9</accession>
<gene>
    <name evidence="1" type="ORF">H5410_016201</name>
</gene>
<dbReference type="Proteomes" id="UP000824120">
    <property type="component" value="Chromosome 3"/>
</dbReference>
<sequence>MGGGFAENDSAFLERLKDDKPTLDLCYVRVSIYKGRFVISTIPVSSVLINPIFQKATDL</sequence>
<name>A0A9J5ZVT9_SOLCO</name>
<comment type="caution">
    <text evidence="1">The sequence shown here is derived from an EMBL/GenBank/DDBJ whole genome shotgun (WGS) entry which is preliminary data.</text>
</comment>
<evidence type="ECO:0000313" key="2">
    <source>
        <dbReference type="Proteomes" id="UP000824120"/>
    </source>
</evidence>
<dbReference type="AlphaFoldDB" id="A0A9J5ZVT9"/>
<organism evidence="1 2">
    <name type="scientific">Solanum commersonii</name>
    <name type="common">Commerson's wild potato</name>
    <name type="synonym">Commerson's nightshade</name>
    <dbReference type="NCBI Taxonomy" id="4109"/>
    <lineage>
        <taxon>Eukaryota</taxon>
        <taxon>Viridiplantae</taxon>
        <taxon>Streptophyta</taxon>
        <taxon>Embryophyta</taxon>
        <taxon>Tracheophyta</taxon>
        <taxon>Spermatophyta</taxon>
        <taxon>Magnoliopsida</taxon>
        <taxon>eudicotyledons</taxon>
        <taxon>Gunneridae</taxon>
        <taxon>Pentapetalae</taxon>
        <taxon>asterids</taxon>
        <taxon>lamiids</taxon>
        <taxon>Solanales</taxon>
        <taxon>Solanaceae</taxon>
        <taxon>Solanoideae</taxon>
        <taxon>Solaneae</taxon>
        <taxon>Solanum</taxon>
    </lineage>
</organism>